<evidence type="ECO:0000313" key="2">
    <source>
        <dbReference type="Proteomes" id="UP001151760"/>
    </source>
</evidence>
<keyword evidence="2" id="KW-1185">Reference proteome</keyword>
<evidence type="ECO:0000313" key="1">
    <source>
        <dbReference type="EMBL" id="GJT91925.1"/>
    </source>
</evidence>
<reference evidence="1" key="2">
    <citation type="submission" date="2022-01" db="EMBL/GenBank/DDBJ databases">
        <authorList>
            <person name="Yamashiro T."/>
            <person name="Shiraishi A."/>
            <person name="Satake H."/>
            <person name="Nakayama K."/>
        </authorList>
    </citation>
    <scope>NUCLEOTIDE SEQUENCE</scope>
</reference>
<comment type="caution">
    <text evidence="1">The sequence shown here is derived from an EMBL/GenBank/DDBJ whole genome shotgun (WGS) entry which is preliminary data.</text>
</comment>
<accession>A0ABQ5HW49</accession>
<dbReference type="Proteomes" id="UP001151760">
    <property type="component" value="Unassembled WGS sequence"/>
</dbReference>
<organism evidence="1 2">
    <name type="scientific">Tanacetum coccineum</name>
    <dbReference type="NCBI Taxonomy" id="301880"/>
    <lineage>
        <taxon>Eukaryota</taxon>
        <taxon>Viridiplantae</taxon>
        <taxon>Streptophyta</taxon>
        <taxon>Embryophyta</taxon>
        <taxon>Tracheophyta</taxon>
        <taxon>Spermatophyta</taxon>
        <taxon>Magnoliopsida</taxon>
        <taxon>eudicotyledons</taxon>
        <taxon>Gunneridae</taxon>
        <taxon>Pentapetalae</taxon>
        <taxon>asterids</taxon>
        <taxon>campanulids</taxon>
        <taxon>Asterales</taxon>
        <taxon>Asteraceae</taxon>
        <taxon>Asteroideae</taxon>
        <taxon>Anthemideae</taxon>
        <taxon>Anthemidinae</taxon>
        <taxon>Tanacetum</taxon>
    </lineage>
</organism>
<reference evidence="1" key="1">
    <citation type="journal article" date="2022" name="Int. J. Mol. Sci.">
        <title>Draft Genome of Tanacetum Coccineum: Genomic Comparison of Closely Related Tanacetum-Family Plants.</title>
        <authorList>
            <person name="Yamashiro T."/>
            <person name="Shiraishi A."/>
            <person name="Nakayama K."/>
            <person name="Satake H."/>
        </authorList>
    </citation>
    <scope>NUCLEOTIDE SEQUENCE</scope>
</reference>
<name>A0ABQ5HW49_9ASTR</name>
<proteinExistence type="predicted"/>
<dbReference type="EMBL" id="BQNB010020062">
    <property type="protein sequence ID" value="GJT91925.1"/>
    <property type="molecule type" value="Genomic_DNA"/>
</dbReference>
<sequence length="175" mass="19786">MKSSLMKPLSSIAVLDANTLWLLTIRKLPSGKFRGFKRGCQPSRKENSFKDVNISSGKIPFCLKSVRIKLFDVVFLAKKPMTSSWLATMVPPVDITVLTTQQEKSSILDSFGPQSTKMPMSWLKTATHANARKIFYNVMKMHKIPSKFEKSLTSGAFDFMWPFPSIQSNKYILDA</sequence>
<gene>
    <name evidence="1" type="ORF">Tco_1080770</name>
</gene>
<protein>
    <submittedName>
        <fullName evidence="1">Uncharacterized protein</fullName>
    </submittedName>
</protein>